<name>A0A2M7B923_9BACT</name>
<proteinExistence type="predicted"/>
<dbReference type="InterPro" id="IPR002871">
    <property type="entry name" value="NIF_FeS_clus_asmbl_NifU_N"/>
</dbReference>
<dbReference type="Gene3D" id="3.90.1010.10">
    <property type="match status" value="1"/>
</dbReference>
<dbReference type="GO" id="GO:0016226">
    <property type="term" value="P:iron-sulfur cluster assembly"/>
    <property type="evidence" value="ECO:0007669"/>
    <property type="project" value="InterPro"/>
</dbReference>
<evidence type="ECO:0000313" key="3">
    <source>
        <dbReference type="Proteomes" id="UP000228561"/>
    </source>
</evidence>
<dbReference type="GO" id="GO:0051536">
    <property type="term" value="F:iron-sulfur cluster binding"/>
    <property type="evidence" value="ECO:0007669"/>
    <property type="project" value="InterPro"/>
</dbReference>
<comment type="caution">
    <text evidence="2">The sequence shown here is derived from an EMBL/GenBank/DDBJ whole genome shotgun (WGS) entry which is preliminary data.</text>
</comment>
<protein>
    <recommendedName>
        <fullName evidence="1">NIF system FeS cluster assembly NifU N-terminal domain-containing protein</fullName>
    </recommendedName>
</protein>
<organism evidence="2 3">
    <name type="scientific">Candidatus Tagabacteria bacterium CG03_land_8_20_14_0_80_41_22</name>
    <dbReference type="NCBI Taxonomy" id="1975020"/>
    <lineage>
        <taxon>Bacteria</taxon>
        <taxon>Candidatus Tagaibacteriota</taxon>
    </lineage>
</organism>
<feature type="domain" description="NIF system FeS cluster assembly NifU N-terminal" evidence="1">
    <location>
        <begin position="25"/>
        <end position="152"/>
    </location>
</feature>
<dbReference type="GO" id="GO:0005506">
    <property type="term" value="F:iron ion binding"/>
    <property type="evidence" value="ECO:0007669"/>
    <property type="project" value="InterPro"/>
</dbReference>
<dbReference type="Pfam" id="PF01592">
    <property type="entry name" value="NifU_N"/>
    <property type="match status" value="1"/>
</dbReference>
<reference evidence="3" key="1">
    <citation type="submission" date="2017-09" db="EMBL/GenBank/DDBJ databases">
        <title>Depth-based differentiation of microbial function through sediment-hosted aquifers and enrichment of novel symbionts in the deep terrestrial subsurface.</title>
        <authorList>
            <person name="Probst A.J."/>
            <person name="Ladd B."/>
            <person name="Jarett J.K."/>
            <person name="Geller-Mcgrath D.E."/>
            <person name="Sieber C.M.K."/>
            <person name="Emerson J.B."/>
            <person name="Anantharaman K."/>
            <person name="Thomas B.C."/>
            <person name="Malmstrom R."/>
            <person name="Stieglmeier M."/>
            <person name="Klingl A."/>
            <person name="Woyke T."/>
            <person name="Ryan C.M."/>
            <person name="Banfield J.F."/>
        </authorList>
    </citation>
    <scope>NUCLEOTIDE SEQUENCE [LARGE SCALE GENOMIC DNA]</scope>
</reference>
<dbReference type="SUPFAM" id="SSF82649">
    <property type="entry name" value="SufE/NifU"/>
    <property type="match status" value="1"/>
</dbReference>
<dbReference type="AlphaFoldDB" id="A0A2M7B923"/>
<dbReference type="Proteomes" id="UP000228561">
    <property type="component" value="Unassembled WGS sequence"/>
</dbReference>
<evidence type="ECO:0000313" key="2">
    <source>
        <dbReference type="EMBL" id="PIU99626.1"/>
    </source>
</evidence>
<evidence type="ECO:0000259" key="1">
    <source>
        <dbReference type="Pfam" id="PF01592"/>
    </source>
</evidence>
<dbReference type="PANTHER" id="PTHR10093">
    <property type="entry name" value="IRON-SULFUR CLUSTER ASSEMBLY ENZYME NIFU HOMOLOG"/>
    <property type="match status" value="1"/>
</dbReference>
<gene>
    <name evidence="2" type="ORF">COS58_01300</name>
</gene>
<dbReference type="CDD" id="cd06664">
    <property type="entry name" value="IscU_like"/>
    <property type="match status" value="1"/>
</dbReference>
<accession>A0A2M7B923</accession>
<dbReference type="EMBL" id="PEVG01000015">
    <property type="protein sequence ID" value="PIU99626.1"/>
    <property type="molecule type" value="Genomic_DNA"/>
</dbReference>
<sequence>MIKKRLRKPAQVLATASASGGEWIYSKTVKEHFFHPRNILLKEPKKGEFDAEGAVGNPACGDVMKMWIKVEPKTQRIKKLKWRSFGCATAIASTSMFSQMVTEYGGMTLEDALRLTPQDIMKRLGGLPPYKVHCSVLADQAFKSTIENYFQKFPEEAPAK</sequence>